<evidence type="ECO:0000259" key="1">
    <source>
        <dbReference type="Pfam" id="PF07995"/>
    </source>
</evidence>
<evidence type="ECO:0000313" key="3">
    <source>
        <dbReference type="Proteomes" id="UP000032900"/>
    </source>
</evidence>
<feature type="domain" description="Glucose/Sorbosone dehydrogenase" evidence="1">
    <location>
        <begin position="57"/>
        <end position="383"/>
    </location>
</feature>
<dbReference type="STRING" id="1236989.JCM15548_14445"/>
<sequence length="389" mass="43220">MPAFGQSLSEQEIADVSAYILTDIKAASESHDYRPELAEIHETEKLNFKVDTVASGLEIPWGMTWLPNGDLLVAERSGELFRFRNGTFIGLIEGLPTIYVHGQGGLMDIRLHPDYENNGWIYLAYSTYGPEGSSEGGNTAIMRARLQDNTLVDKQELFKGTPDTRSGVHYGCRMVFGNDGYLYFSIGDRGRMDNAQDLTNHAGKIHRITEDGQIPADNPFVNTPGAMASIYSYGHRNPQGLVKHPETGVLWSHEHGPRGGDEINIVEKGLNYGWPEISYGINYNGTIITNDTVKAGMEQPVLQWTPSIAPCGMTFVTGELFKAWENSILTGSLSFRYLVRNEVQNNEVVHQEILLREIGRVRNVETGPDGYVYVAVENPGVILRLIPVE</sequence>
<dbReference type="PANTHER" id="PTHR19328:SF75">
    <property type="entry name" value="ALDOSE SUGAR DEHYDROGENASE YLII"/>
    <property type="match status" value="1"/>
</dbReference>
<dbReference type="InterPro" id="IPR011042">
    <property type="entry name" value="6-blade_b-propeller_TolB-like"/>
</dbReference>
<dbReference type="AlphaFoldDB" id="A0A0E9LQN1"/>
<comment type="caution">
    <text evidence="2">The sequence shown here is derived from an EMBL/GenBank/DDBJ whole genome shotgun (WGS) entry which is preliminary data.</text>
</comment>
<protein>
    <submittedName>
        <fullName evidence="2">PQQ-dependent oxidoreductase, gdhB family</fullName>
    </submittedName>
</protein>
<name>A0A0E9LQN1_9BACT</name>
<dbReference type="SUPFAM" id="SSF46626">
    <property type="entry name" value="Cytochrome c"/>
    <property type="match status" value="1"/>
</dbReference>
<dbReference type="EMBL" id="BAZW01000077">
    <property type="protein sequence ID" value="GAO27608.1"/>
    <property type="molecule type" value="Genomic_DNA"/>
</dbReference>
<dbReference type="InterPro" id="IPR036909">
    <property type="entry name" value="Cyt_c-like_dom_sf"/>
</dbReference>
<dbReference type="Gene3D" id="2.120.10.30">
    <property type="entry name" value="TolB, C-terminal domain"/>
    <property type="match status" value="1"/>
</dbReference>
<dbReference type="RefSeq" id="WP_062128519.1">
    <property type="nucleotide sequence ID" value="NZ_BAZW01000077.1"/>
</dbReference>
<dbReference type="PANTHER" id="PTHR19328">
    <property type="entry name" value="HEDGEHOG-INTERACTING PROTEIN"/>
    <property type="match status" value="1"/>
</dbReference>
<keyword evidence="3" id="KW-1185">Reference proteome</keyword>
<dbReference type="Proteomes" id="UP000032900">
    <property type="component" value="Unassembled WGS sequence"/>
</dbReference>
<evidence type="ECO:0000313" key="2">
    <source>
        <dbReference type="EMBL" id="GAO27608.1"/>
    </source>
</evidence>
<dbReference type="GO" id="GO:0020037">
    <property type="term" value="F:heme binding"/>
    <property type="evidence" value="ECO:0007669"/>
    <property type="project" value="InterPro"/>
</dbReference>
<reference evidence="2 3" key="1">
    <citation type="journal article" date="2015" name="Microbes Environ.">
        <title>Distribution and evolution of nitrogen fixation genes in the phylum bacteroidetes.</title>
        <authorList>
            <person name="Inoue J."/>
            <person name="Oshima K."/>
            <person name="Suda W."/>
            <person name="Sakamoto M."/>
            <person name="Iino T."/>
            <person name="Noda S."/>
            <person name="Hongoh Y."/>
            <person name="Hattori M."/>
            <person name="Ohkuma M."/>
        </authorList>
    </citation>
    <scope>NUCLEOTIDE SEQUENCE [LARGE SCALE GENOMIC DNA]</scope>
    <source>
        <strain evidence="2">JCM 15548</strain>
    </source>
</reference>
<dbReference type="InterPro" id="IPR012938">
    <property type="entry name" value="Glc/Sorbosone_DH"/>
</dbReference>
<accession>A0A0E9LQN1</accession>
<gene>
    <name evidence="2" type="ORF">JCM15548_14445</name>
</gene>
<dbReference type="InterPro" id="IPR011041">
    <property type="entry name" value="Quinoprot_gluc/sorb_DH_b-prop"/>
</dbReference>
<dbReference type="Pfam" id="PF07995">
    <property type="entry name" value="GSDH"/>
    <property type="match status" value="1"/>
</dbReference>
<dbReference type="GO" id="GO:0009055">
    <property type="term" value="F:electron transfer activity"/>
    <property type="evidence" value="ECO:0007669"/>
    <property type="project" value="InterPro"/>
</dbReference>
<proteinExistence type="predicted"/>
<organism evidence="2 3">
    <name type="scientific">Geofilum rubicundum JCM 15548</name>
    <dbReference type="NCBI Taxonomy" id="1236989"/>
    <lineage>
        <taxon>Bacteria</taxon>
        <taxon>Pseudomonadati</taxon>
        <taxon>Bacteroidota</taxon>
        <taxon>Bacteroidia</taxon>
        <taxon>Marinilabiliales</taxon>
        <taxon>Marinilabiliaceae</taxon>
        <taxon>Geofilum</taxon>
    </lineage>
</organism>
<dbReference type="SUPFAM" id="SSF50952">
    <property type="entry name" value="Soluble quinoprotein glucose dehydrogenase"/>
    <property type="match status" value="1"/>
</dbReference>